<name>A0A3M7RXD3_BRAPC</name>
<protein>
    <submittedName>
        <fullName evidence="1">Uncharacterized protein</fullName>
    </submittedName>
</protein>
<organism evidence="1 2">
    <name type="scientific">Brachionus plicatilis</name>
    <name type="common">Marine rotifer</name>
    <name type="synonym">Brachionus muelleri</name>
    <dbReference type="NCBI Taxonomy" id="10195"/>
    <lineage>
        <taxon>Eukaryota</taxon>
        <taxon>Metazoa</taxon>
        <taxon>Spiralia</taxon>
        <taxon>Gnathifera</taxon>
        <taxon>Rotifera</taxon>
        <taxon>Eurotatoria</taxon>
        <taxon>Monogononta</taxon>
        <taxon>Pseudotrocha</taxon>
        <taxon>Ploima</taxon>
        <taxon>Brachionidae</taxon>
        <taxon>Brachionus</taxon>
    </lineage>
</organism>
<comment type="caution">
    <text evidence="1">The sequence shown here is derived from an EMBL/GenBank/DDBJ whole genome shotgun (WGS) entry which is preliminary data.</text>
</comment>
<evidence type="ECO:0000313" key="2">
    <source>
        <dbReference type="Proteomes" id="UP000276133"/>
    </source>
</evidence>
<dbReference type="AlphaFoldDB" id="A0A3M7RXD3"/>
<dbReference type="EMBL" id="REGN01002435">
    <property type="protein sequence ID" value="RNA28110.1"/>
    <property type="molecule type" value="Genomic_DNA"/>
</dbReference>
<proteinExistence type="predicted"/>
<sequence>MVMVIGELVEVMGGLGDLILLVEHFAVVEHILDYILAAVRIFVAVHRLVVGRILVAVDYLVEVVHKPVVDHILVVD</sequence>
<keyword evidence="2" id="KW-1185">Reference proteome</keyword>
<dbReference type="Proteomes" id="UP000276133">
    <property type="component" value="Unassembled WGS sequence"/>
</dbReference>
<evidence type="ECO:0000313" key="1">
    <source>
        <dbReference type="EMBL" id="RNA28110.1"/>
    </source>
</evidence>
<gene>
    <name evidence="1" type="ORF">BpHYR1_009820</name>
</gene>
<reference evidence="1 2" key="1">
    <citation type="journal article" date="2018" name="Sci. Rep.">
        <title>Genomic signatures of local adaptation to the degree of environmental predictability in rotifers.</title>
        <authorList>
            <person name="Franch-Gras L."/>
            <person name="Hahn C."/>
            <person name="Garcia-Roger E.M."/>
            <person name="Carmona M.J."/>
            <person name="Serra M."/>
            <person name="Gomez A."/>
        </authorList>
    </citation>
    <scope>NUCLEOTIDE SEQUENCE [LARGE SCALE GENOMIC DNA]</scope>
    <source>
        <strain evidence="1">HYR1</strain>
    </source>
</reference>
<accession>A0A3M7RXD3</accession>